<evidence type="ECO:0000256" key="15">
    <source>
        <dbReference type="SAM" id="Phobius"/>
    </source>
</evidence>
<evidence type="ECO:0000259" key="16">
    <source>
        <dbReference type="PROSITE" id="PS50850"/>
    </source>
</evidence>
<dbReference type="InterPro" id="IPR051037">
    <property type="entry name" value="RNAPII_TF_IWS1"/>
</dbReference>
<dbReference type="PROSITE" id="PS51319">
    <property type="entry name" value="TFIIS_N"/>
    <property type="match status" value="1"/>
</dbReference>
<dbReference type="SUPFAM" id="SSF103473">
    <property type="entry name" value="MFS general substrate transporter"/>
    <property type="match status" value="1"/>
</dbReference>
<dbReference type="PANTHER" id="PTHR46010">
    <property type="entry name" value="PROTEIN IWS1 HOMOLOG"/>
    <property type="match status" value="1"/>
</dbReference>
<feature type="transmembrane region" description="Helical" evidence="15">
    <location>
        <begin position="700"/>
        <end position="721"/>
    </location>
</feature>
<feature type="transmembrane region" description="Helical" evidence="15">
    <location>
        <begin position="1090"/>
        <end position="1111"/>
    </location>
</feature>
<evidence type="ECO:0000256" key="12">
    <source>
        <dbReference type="ARBA" id="ARBA00037992"/>
    </source>
</evidence>
<organism evidence="18 19">
    <name type="scientific">Heterodera schachtii</name>
    <name type="common">Sugarbeet cyst nematode worm</name>
    <name type="synonym">Tylenchus schachtii</name>
    <dbReference type="NCBI Taxonomy" id="97005"/>
    <lineage>
        <taxon>Eukaryota</taxon>
        <taxon>Metazoa</taxon>
        <taxon>Ecdysozoa</taxon>
        <taxon>Nematoda</taxon>
        <taxon>Chromadorea</taxon>
        <taxon>Rhabditida</taxon>
        <taxon>Tylenchina</taxon>
        <taxon>Tylenchomorpha</taxon>
        <taxon>Tylenchoidea</taxon>
        <taxon>Heteroderidae</taxon>
        <taxon>Heteroderinae</taxon>
        <taxon>Heterodera</taxon>
    </lineage>
</organism>
<evidence type="ECO:0000256" key="1">
    <source>
        <dbReference type="ARBA" id="ARBA00004141"/>
    </source>
</evidence>
<evidence type="ECO:0000256" key="9">
    <source>
        <dbReference type="ARBA" id="ARBA00023163"/>
    </source>
</evidence>
<dbReference type="Gene3D" id="1.20.1250.20">
    <property type="entry name" value="MFS general substrate transporter like domains"/>
    <property type="match status" value="1"/>
</dbReference>
<accession>A0ABD2K2S1</accession>
<dbReference type="GO" id="GO:0016020">
    <property type="term" value="C:membrane"/>
    <property type="evidence" value="ECO:0007669"/>
    <property type="project" value="UniProtKB-SubCell"/>
</dbReference>
<dbReference type="AlphaFoldDB" id="A0ABD2K2S1"/>
<comment type="subcellular location">
    <subcellularLocation>
        <location evidence="1">Membrane</location>
        <topology evidence="1">Multi-pass membrane protein</topology>
    </subcellularLocation>
    <subcellularLocation>
        <location evidence="13">Nucleus</location>
    </subcellularLocation>
</comment>
<feature type="compositionally biased region" description="Basic and acidic residues" evidence="14">
    <location>
        <begin position="162"/>
        <end position="172"/>
    </location>
</feature>
<feature type="compositionally biased region" description="Basic and acidic residues" evidence="14">
    <location>
        <begin position="137"/>
        <end position="151"/>
    </location>
</feature>
<feature type="transmembrane region" description="Helical" evidence="15">
    <location>
        <begin position="937"/>
        <end position="958"/>
    </location>
</feature>
<evidence type="ECO:0000313" key="18">
    <source>
        <dbReference type="EMBL" id="KAL3097045.1"/>
    </source>
</evidence>
<comment type="similarity">
    <text evidence="12">Belongs to the IWS1 family.</text>
</comment>
<protein>
    <recommendedName>
        <fullName evidence="20">TFIIS N-terminal domain-containing protein</fullName>
    </recommendedName>
</protein>
<evidence type="ECO:0000256" key="11">
    <source>
        <dbReference type="ARBA" id="ARBA00023242"/>
    </source>
</evidence>
<keyword evidence="8 15" id="KW-0472">Membrane</keyword>
<evidence type="ECO:0000256" key="4">
    <source>
        <dbReference type="ARBA" id="ARBA00022692"/>
    </source>
</evidence>
<reference evidence="18 19" key="1">
    <citation type="submission" date="2024-10" db="EMBL/GenBank/DDBJ databases">
        <authorList>
            <person name="Kim D."/>
        </authorList>
    </citation>
    <scope>NUCLEOTIDE SEQUENCE [LARGE SCALE GENOMIC DNA]</scope>
    <source>
        <strain evidence="18">Taebaek</strain>
    </source>
</reference>
<keyword evidence="5" id="KW-0509">mRNA transport</keyword>
<dbReference type="FunFam" id="1.20.930.10:FF:000001">
    <property type="entry name" value="IWS1, SUPT6H interacting protein"/>
    <property type="match status" value="1"/>
</dbReference>
<dbReference type="GO" id="GO:0008380">
    <property type="term" value="P:RNA splicing"/>
    <property type="evidence" value="ECO:0007669"/>
    <property type="project" value="UniProtKB-KW"/>
</dbReference>
<evidence type="ECO:0000256" key="2">
    <source>
        <dbReference type="ARBA" id="ARBA00022448"/>
    </source>
</evidence>
<feature type="region of interest" description="Disordered" evidence="14">
    <location>
        <begin position="504"/>
        <end position="525"/>
    </location>
</feature>
<dbReference type="PROSITE" id="PS50850">
    <property type="entry name" value="MFS"/>
    <property type="match status" value="1"/>
</dbReference>
<dbReference type="GO" id="GO:0006397">
    <property type="term" value="P:mRNA processing"/>
    <property type="evidence" value="ECO:0007669"/>
    <property type="project" value="UniProtKB-KW"/>
</dbReference>
<evidence type="ECO:0000256" key="8">
    <source>
        <dbReference type="ARBA" id="ARBA00023136"/>
    </source>
</evidence>
<keyword evidence="6 15" id="KW-1133">Transmembrane helix</keyword>
<feature type="compositionally biased region" description="Basic and acidic residues" evidence="14">
    <location>
        <begin position="118"/>
        <end position="129"/>
    </location>
</feature>
<name>A0ABD2K2S1_HETSC</name>
<feature type="transmembrane region" description="Helical" evidence="15">
    <location>
        <begin position="788"/>
        <end position="809"/>
    </location>
</feature>
<feature type="transmembrane region" description="Helical" evidence="15">
    <location>
        <begin position="999"/>
        <end position="1021"/>
    </location>
</feature>
<keyword evidence="19" id="KW-1185">Reference proteome</keyword>
<feature type="region of interest" description="Disordered" evidence="14">
    <location>
        <begin position="1"/>
        <end position="231"/>
    </location>
</feature>
<dbReference type="Proteomes" id="UP001620645">
    <property type="component" value="Unassembled WGS sequence"/>
</dbReference>
<gene>
    <name evidence="18" type="ORF">niasHS_002761</name>
</gene>
<dbReference type="InterPro" id="IPR017923">
    <property type="entry name" value="TFIIS_N"/>
</dbReference>
<dbReference type="EMBL" id="JBICCN010000056">
    <property type="protein sequence ID" value="KAL3097045.1"/>
    <property type="molecule type" value="Genomic_DNA"/>
</dbReference>
<dbReference type="Pfam" id="PF07690">
    <property type="entry name" value="MFS_1"/>
    <property type="match status" value="1"/>
</dbReference>
<feature type="compositionally biased region" description="Polar residues" evidence="14">
    <location>
        <begin position="193"/>
        <end position="203"/>
    </location>
</feature>
<dbReference type="GO" id="GO:0051028">
    <property type="term" value="P:mRNA transport"/>
    <property type="evidence" value="ECO:0007669"/>
    <property type="project" value="UniProtKB-KW"/>
</dbReference>
<feature type="domain" description="TFIIS N-terminal" evidence="17">
    <location>
        <begin position="339"/>
        <end position="417"/>
    </location>
</feature>
<keyword evidence="11 13" id="KW-0539">Nucleus</keyword>
<dbReference type="InterPro" id="IPR011701">
    <property type="entry name" value="MFS"/>
</dbReference>
<evidence type="ECO:0000256" key="6">
    <source>
        <dbReference type="ARBA" id="ARBA00022989"/>
    </source>
</evidence>
<keyword evidence="3" id="KW-0507">mRNA processing</keyword>
<keyword evidence="9" id="KW-0804">Transcription</keyword>
<sequence length="1179" mass="130860">MEDSQQNITEQSVSAPITDLDEYEDLCKLVNPTSKDKRVEQEGAQKGSDEEDVGDEGAEKGSDEVDVGDEGAEKEDGDGVEKEGGGDEEGVQGEGVEKDGDGVEKEGGGDEEGVQGEGVEKDGDGVEKEGNDEEGVQGERVEKDGDGVEKERDDEEGVQGEGVEKGGDGVEKEGDDEEGVHGEGVEEEGVEGTSKQGEVSQLMQDIFGDNEVSEDEEDKDKKAEFEDEDEPKLIRVEPAEEDVEQDSLGRTWDFDVMLAKKKQERRRRRRKDGSIDLMADADDQIRELVEAMNEAANEDRMSNMDRRPAVKKRKMLQVVKNTLLKTDLFEAMLDNGMISALSEWLAPLPDKSLPALEIRCTLLKILENWPNLEQSILKQSGLGRAVMYLFKHPKETKENKLIAAKLIREWSRPIFQLDSDFRSLSKEERVQRDYSQMPLAKKRRLSMDNDEGIFAAAQKQQKQQKEETKQPGEVGFMPRARVPRPSTCDYVIRPKPEIEGQFRGETKNKQKSRFSKMQREMRSQKTTKRAFGPFVVRWSHFSSICFDFASLCVRFYGHRRRTAKGIEKMVPKHRNRGDIELTEAEDDGTTNATVVLTNGCVATAEEQRAEMWSDGSSSDFGVYQCLLFLFTQLGYLAVAPSMLSTTFFEPSSSFCDTFLLSSSPNGSSSAFTLSSSPPSIEFHSLLMEWGEHCHFSVRTVWMSSAVMVGAVVGAFVAGFVADCFGRKPVVVGSMALISVANSLIALFGASSPPLALSLFALLGLACGAYMVTNMVLLIEILRHSSTRLLAVSLNGWPLGMVGTALLAFAVRHWRFYHLAVSVAALFLFIIIHYLAFESIPWLIQSGNHRRAHSVQQNLFKVNSFLATKDGKKTAMAPFGVNGVAAPMTRSSSPLNNCSLNENTDDALLEESEEGTQPAHHQRQRIYTYLDLFRHRSVCVRMLTLLFCFGSSAVISFGLYFSAEVLPGSRYLNIAMMGLGKLVLGFLPFLLSNRIGRRPILLVSVGLACLACWALVIGWLFFNLSKHWLTAALGLFITAAIDPNWKIIHLLSMELFPTPVRNMSRALCNVIARLGSLSVPSVQFLRSLNGVLPFWLFGILLTIQWLISFFFLPETVGQPLPEGMPTANGQKVPEGNGQENQRTETVAEVQPKKGSRQRTLSEQSHHSIRSRALSVDIPIL</sequence>
<proteinExistence type="inferred from homology"/>
<feature type="transmembrane region" description="Helical" evidence="15">
    <location>
        <begin position="970"/>
        <end position="990"/>
    </location>
</feature>
<dbReference type="PROSITE" id="PS00216">
    <property type="entry name" value="SUGAR_TRANSPORT_1"/>
    <property type="match status" value="1"/>
</dbReference>
<dbReference type="Gene3D" id="1.20.930.10">
    <property type="entry name" value="Conserved domain common to transcription factors TFIIS, elongin A, CRSP70"/>
    <property type="match status" value="1"/>
</dbReference>
<comment type="caution">
    <text evidence="18">The sequence shown here is derived from an EMBL/GenBank/DDBJ whole genome shotgun (WGS) entry which is preliminary data.</text>
</comment>
<dbReference type="InterPro" id="IPR035441">
    <property type="entry name" value="TFIIS/LEDGF_dom_sf"/>
</dbReference>
<keyword evidence="2" id="KW-0813">Transport</keyword>
<evidence type="ECO:0000313" key="19">
    <source>
        <dbReference type="Proteomes" id="UP001620645"/>
    </source>
</evidence>
<evidence type="ECO:0000256" key="13">
    <source>
        <dbReference type="PROSITE-ProRule" id="PRU00649"/>
    </source>
</evidence>
<evidence type="ECO:0008006" key="20">
    <source>
        <dbReference type="Google" id="ProtNLM"/>
    </source>
</evidence>
<dbReference type="GO" id="GO:0005634">
    <property type="term" value="C:nucleus"/>
    <property type="evidence" value="ECO:0007669"/>
    <property type="project" value="UniProtKB-SubCell"/>
</dbReference>
<dbReference type="Pfam" id="PF08711">
    <property type="entry name" value="Med26"/>
    <property type="match status" value="1"/>
</dbReference>
<feature type="region of interest" description="Disordered" evidence="14">
    <location>
        <begin position="1121"/>
        <end position="1166"/>
    </location>
</feature>
<evidence type="ECO:0000256" key="14">
    <source>
        <dbReference type="SAM" id="MobiDB-lite"/>
    </source>
</evidence>
<feature type="domain" description="Major facilitator superfamily (MFS) profile" evidence="16">
    <location>
        <begin position="627"/>
        <end position="1115"/>
    </location>
</feature>
<feature type="transmembrane region" description="Helical" evidence="15">
    <location>
        <begin position="754"/>
        <end position="776"/>
    </location>
</feature>
<keyword evidence="10" id="KW-0508">mRNA splicing</keyword>
<feature type="transmembrane region" description="Helical" evidence="15">
    <location>
        <begin position="728"/>
        <end position="748"/>
    </location>
</feature>
<feature type="transmembrane region" description="Helical" evidence="15">
    <location>
        <begin position="815"/>
        <end position="836"/>
    </location>
</feature>
<keyword evidence="4 15" id="KW-0812">Transmembrane</keyword>
<dbReference type="InterPro" id="IPR020846">
    <property type="entry name" value="MFS_dom"/>
</dbReference>
<feature type="region of interest" description="Disordered" evidence="14">
    <location>
        <begin position="457"/>
        <end position="479"/>
    </location>
</feature>
<dbReference type="PANTHER" id="PTHR46010:SF1">
    <property type="entry name" value="PROTEIN IWS1 HOMOLOG"/>
    <property type="match status" value="1"/>
</dbReference>
<evidence type="ECO:0000256" key="7">
    <source>
        <dbReference type="ARBA" id="ARBA00023015"/>
    </source>
</evidence>
<evidence type="ECO:0000256" key="5">
    <source>
        <dbReference type="ARBA" id="ARBA00022816"/>
    </source>
</evidence>
<evidence type="ECO:0000256" key="10">
    <source>
        <dbReference type="ARBA" id="ARBA00023187"/>
    </source>
</evidence>
<feature type="compositionally biased region" description="Basic and acidic residues" evidence="14">
    <location>
        <begin position="95"/>
        <end position="108"/>
    </location>
</feature>
<dbReference type="InterPro" id="IPR005829">
    <property type="entry name" value="Sugar_transporter_CS"/>
</dbReference>
<feature type="compositionally biased region" description="Acidic residues" evidence="14">
    <location>
        <begin position="64"/>
        <end position="76"/>
    </location>
</feature>
<feature type="compositionally biased region" description="Basic and acidic residues" evidence="14">
    <location>
        <begin position="34"/>
        <end position="43"/>
    </location>
</feature>
<evidence type="ECO:0000256" key="3">
    <source>
        <dbReference type="ARBA" id="ARBA00022664"/>
    </source>
</evidence>
<evidence type="ECO:0000259" key="17">
    <source>
        <dbReference type="PROSITE" id="PS51319"/>
    </source>
</evidence>
<keyword evidence="7" id="KW-0805">Transcription regulation</keyword>
<feature type="compositionally biased region" description="Polar residues" evidence="14">
    <location>
        <begin position="1"/>
        <end position="15"/>
    </location>
</feature>
<dbReference type="InterPro" id="IPR036259">
    <property type="entry name" value="MFS_trans_sf"/>
</dbReference>